<protein>
    <submittedName>
        <fullName evidence="2">Uncharacterized protein</fullName>
    </submittedName>
</protein>
<accession>A0A024UZS6</accession>
<name>A0A024UZS6_PLAFA</name>
<evidence type="ECO:0000313" key="2">
    <source>
        <dbReference type="EMBL" id="ETW15500.1"/>
    </source>
</evidence>
<feature type="chain" id="PRO_5001535442" evidence="1">
    <location>
        <begin position="21"/>
        <end position="67"/>
    </location>
</feature>
<feature type="signal peptide" evidence="1">
    <location>
        <begin position="1"/>
        <end position="20"/>
    </location>
</feature>
<proteinExistence type="predicted"/>
<keyword evidence="1" id="KW-0732">Signal</keyword>
<evidence type="ECO:0000256" key="1">
    <source>
        <dbReference type="SAM" id="SignalP"/>
    </source>
</evidence>
<dbReference type="Proteomes" id="UP000030690">
    <property type="component" value="Unassembled WGS sequence"/>
</dbReference>
<dbReference type="EMBL" id="KI925184">
    <property type="protein sequence ID" value="ETW15500.1"/>
    <property type="molecule type" value="Genomic_DNA"/>
</dbReference>
<dbReference type="AlphaFoldDB" id="A0A024UZS6"/>
<organism evidence="2 3">
    <name type="scientific">Plasmodium falciparum Vietnam Oak-Knoll</name>
    <name type="common">FVO</name>
    <dbReference type="NCBI Taxonomy" id="1036723"/>
    <lineage>
        <taxon>Eukaryota</taxon>
        <taxon>Sar</taxon>
        <taxon>Alveolata</taxon>
        <taxon>Apicomplexa</taxon>
        <taxon>Aconoidasida</taxon>
        <taxon>Haemosporida</taxon>
        <taxon>Plasmodiidae</taxon>
        <taxon>Plasmodium</taxon>
        <taxon>Plasmodium (Laverania)</taxon>
    </lineage>
</organism>
<evidence type="ECO:0000313" key="3">
    <source>
        <dbReference type="Proteomes" id="UP000030690"/>
    </source>
</evidence>
<reference evidence="2 3" key="1">
    <citation type="submission" date="2013-02" db="EMBL/GenBank/DDBJ databases">
        <title>The Genome Annotation of Plasmodium falciparum Vietnam Oak-Knoll (FVO).</title>
        <authorList>
            <consortium name="The Broad Institute Genome Sequencing Platform"/>
            <consortium name="The Broad Institute Genome Sequencing Center for Infectious Disease"/>
            <person name="Neafsey D."/>
            <person name="Hoffman S."/>
            <person name="Volkman S."/>
            <person name="Rosenthal P."/>
            <person name="Walker B."/>
            <person name="Young S.K."/>
            <person name="Zeng Q."/>
            <person name="Gargeya S."/>
            <person name="Fitzgerald M."/>
            <person name="Haas B."/>
            <person name="Abouelleil A."/>
            <person name="Allen A.W."/>
            <person name="Alvarado L."/>
            <person name="Arachchi H.M."/>
            <person name="Berlin A.M."/>
            <person name="Chapman S.B."/>
            <person name="Gainer-Dewar J."/>
            <person name="Goldberg J."/>
            <person name="Griggs A."/>
            <person name="Gujja S."/>
            <person name="Hansen M."/>
            <person name="Howarth C."/>
            <person name="Imamovic A."/>
            <person name="Ireland A."/>
            <person name="Larimer J."/>
            <person name="McCowan C."/>
            <person name="Murphy C."/>
            <person name="Pearson M."/>
            <person name="Poon T.W."/>
            <person name="Priest M."/>
            <person name="Roberts A."/>
            <person name="Saif S."/>
            <person name="Shea T."/>
            <person name="Sisk P."/>
            <person name="Sykes S."/>
            <person name="Wortman J."/>
            <person name="Nusbaum C."/>
            <person name="Birren B."/>
        </authorList>
    </citation>
    <scope>NUCLEOTIDE SEQUENCE [LARGE SCALE GENOMIC DNA]</scope>
    <source>
        <strain evidence="3">Vietnam Oak-Knoll (FVO)</strain>
    </source>
</reference>
<reference evidence="2 3" key="2">
    <citation type="submission" date="2013-02" db="EMBL/GenBank/DDBJ databases">
        <title>The Genome Sequence of Plasmodium falciparum Vietnam Oak-Knoll (FVO).</title>
        <authorList>
            <consortium name="The Broad Institute Genome Sequencing Platform"/>
            <consortium name="The Broad Institute Genome Sequencing Center for Infectious Disease"/>
            <person name="Neafsey D."/>
            <person name="Cheeseman I."/>
            <person name="Volkman S."/>
            <person name="Adams J."/>
            <person name="Walker B."/>
            <person name="Young S.K."/>
            <person name="Zeng Q."/>
            <person name="Gargeya S."/>
            <person name="Fitzgerald M."/>
            <person name="Haas B."/>
            <person name="Abouelleil A."/>
            <person name="Alvarado L."/>
            <person name="Arachchi H.M."/>
            <person name="Berlin A.M."/>
            <person name="Chapman S.B."/>
            <person name="Dewar J."/>
            <person name="Goldberg J."/>
            <person name="Griggs A."/>
            <person name="Gujja S."/>
            <person name="Hansen M."/>
            <person name="Howarth C."/>
            <person name="Imamovic A."/>
            <person name="Larimer J."/>
            <person name="McCowan C."/>
            <person name="Murphy C."/>
            <person name="Neiman D."/>
            <person name="Pearson M."/>
            <person name="Priest M."/>
            <person name="Roberts A."/>
            <person name="Saif S."/>
            <person name="Shea T."/>
            <person name="Sisk P."/>
            <person name="Sykes S."/>
            <person name="Wortman J."/>
            <person name="Nusbaum C."/>
            <person name="Birren B."/>
        </authorList>
    </citation>
    <scope>NUCLEOTIDE SEQUENCE [LARGE SCALE GENOMIC DNA]</scope>
    <source>
        <strain evidence="3">Vietnam Oak-Knoll (FVO)</strain>
    </source>
</reference>
<sequence>MVCISILFYIFIQLSREGYSLPYNMKNKLIRKNRKHKRKYSYSLLNKKILMKFSLPYKNLNTYYSIL</sequence>
<gene>
    <name evidence="2" type="ORF">PFFVO_05794</name>
</gene>